<organism evidence="3 4">
    <name type="scientific">Lophiostoma macrostomum CBS 122681</name>
    <dbReference type="NCBI Taxonomy" id="1314788"/>
    <lineage>
        <taxon>Eukaryota</taxon>
        <taxon>Fungi</taxon>
        <taxon>Dikarya</taxon>
        <taxon>Ascomycota</taxon>
        <taxon>Pezizomycotina</taxon>
        <taxon>Dothideomycetes</taxon>
        <taxon>Pleosporomycetidae</taxon>
        <taxon>Pleosporales</taxon>
        <taxon>Lophiostomataceae</taxon>
        <taxon>Lophiostoma</taxon>
    </lineage>
</organism>
<feature type="compositionally biased region" description="Polar residues" evidence="2">
    <location>
        <begin position="134"/>
        <end position="144"/>
    </location>
</feature>
<name>A0A6A6TSB7_9PLEO</name>
<dbReference type="EMBL" id="MU004288">
    <property type="protein sequence ID" value="KAF2662969.1"/>
    <property type="molecule type" value="Genomic_DNA"/>
</dbReference>
<dbReference type="Proteomes" id="UP000799324">
    <property type="component" value="Unassembled WGS sequence"/>
</dbReference>
<feature type="compositionally biased region" description="Low complexity" evidence="2">
    <location>
        <begin position="512"/>
        <end position="524"/>
    </location>
</feature>
<feature type="compositionally biased region" description="Basic and acidic residues" evidence="2">
    <location>
        <begin position="593"/>
        <end position="610"/>
    </location>
</feature>
<protein>
    <submittedName>
        <fullName evidence="3">Uncharacterized protein</fullName>
    </submittedName>
</protein>
<feature type="compositionally biased region" description="Pro residues" evidence="2">
    <location>
        <begin position="425"/>
        <end position="435"/>
    </location>
</feature>
<feature type="region of interest" description="Disordered" evidence="2">
    <location>
        <begin position="134"/>
        <end position="153"/>
    </location>
</feature>
<proteinExistence type="predicted"/>
<evidence type="ECO:0000313" key="3">
    <source>
        <dbReference type="EMBL" id="KAF2662969.1"/>
    </source>
</evidence>
<sequence length="654" mass="74992">MASDEVSRAYSEYMGTSPLSQASNQHPYFYPKFQICPWSSSRALVRALHDAAPPAFSLTPFEVAPAAPTPPPAAPSIPSSYYPVGYYQPAPASPQYVEPYSGHADGPAIQPYSSTWHQHPDHLSPLLMTTVASNRATAGSSHPSRSGGDDAQQARAREQWHFYELEHLGPPAPFQPPAKPAEPQPQAVVEVPFTQCHTCAVCGRLRSPNFHRRHPVVPRQPLKEGICRSCHKKAQKELEEQQAKEQQAKEQEERDRYDRTFTYVRKCTADEPCEWPDEEVHIRMGRDEPRGRARSRSFDRDDVYVVRHRSHSRPRVVKRSESRSCLGMRAFQKQERSPPRTARRNTSVRVSSVSPHRGVRIETSMHWDDARPPPPLPANDPAPKEEPLPRPPMYYREAYYSNDAGDRMAAHPMPYRIVKDYMPTPKLPPEPPSMPLPRHRVHFTQERPPKALPEISNREQYQAKLRRYEDESQYIENYRSDYHRQRPGGNPYARDPSPPTRDFGRVRIRDYSPVPRGRSPVPSSKPRHAPPSPEDFGKRSPSPEDRVFIEYRSSCRPSQPPPDKRGADERKKPPSPSPPPRVRYRVIPQPVLPEREAPPPKPEKKEKDFDSVTASDSEDDISYRVYKEYDEYGKAWKVWEERRTHQVSDGKVTK</sequence>
<accession>A0A6A6TSB7</accession>
<feature type="compositionally biased region" description="Low complexity" evidence="2">
    <location>
        <begin position="344"/>
        <end position="354"/>
    </location>
</feature>
<evidence type="ECO:0000313" key="4">
    <source>
        <dbReference type="Proteomes" id="UP000799324"/>
    </source>
</evidence>
<feature type="compositionally biased region" description="Basic and acidic residues" evidence="2">
    <location>
        <begin position="359"/>
        <end position="371"/>
    </location>
</feature>
<gene>
    <name evidence="3" type="ORF">K491DRAFT_772834</name>
</gene>
<feature type="compositionally biased region" description="Basic and acidic residues" evidence="2">
    <location>
        <begin position="562"/>
        <end position="572"/>
    </location>
</feature>
<evidence type="ECO:0000256" key="2">
    <source>
        <dbReference type="SAM" id="MobiDB-lite"/>
    </source>
</evidence>
<feature type="region of interest" description="Disordered" evidence="2">
    <location>
        <begin position="423"/>
        <end position="617"/>
    </location>
</feature>
<keyword evidence="1" id="KW-0175">Coiled coil</keyword>
<feature type="compositionally biased region" description="Basic and acidic residues" evidence="2">
    <location>
        <begin position="535"/>
        <end position="549"/>
    </location>
</feature>
<reference evidence="3" key="1">
    <citation type="journal article" date="2020" name="Stud. Mycol.">
        <title>101 Dothideomycetes genomes: a test case for predicting lifestyles and emergence of pathogens.</title>
        <authorList>
            <person name="Haridas S."/>
            <person name="Albert R."/>
            <person name="Binder M."/>
            <person name="Bloem J."/>
            <person name="Labutti K."/>
            <person name="Salamov A."/>
            <person name="Andreopoulos B."/>
            <person name="Baker S."/>
            <person name="Barry K."/>
            <person name="Bills G."/>
            <person name="Bluhm B."/>
            <person name="Cannon C."/>
            <person name="Castanera R."/>
            <person name="Culley D."/>
            <person name="Daum C."/>
            <person name="Ezra D."/>
            <person name="Gonzalez J."/>
            <person name="Henrissat B."/>
            <person name="Kuo A."/>
            <person name="Liang C."/>
            <person name="Lipzen A."/>
            <person name="Lutzoni F."/>
            <person name="Magnuson J."/>
            <person name="Mondo S."/>
            <person name="Nolan M."/>
            <person name="Ohm R."/>
            <person name="Pangilinan J."/>
            <person name="Park H.-J."/>
            <person name="Ramirez L."/>
            <person name="Alfaro M."/>
            <person name="Sun H."/>
            <person name="Tritt A."/>
            <person name="Yoshinaga Y."/>
            <person name="Zwiers L.-H."/>
            <person name="Turgeon B."/>
            <person name="Goodwin S."/>
            <person name="Spatafora J."/>
            <person name="Crous P."/>
            <person name="Grigoriev I."/>
        </authorList>
    </citation>
    <scope>NUCLEOTIDE SEQUENCE</scope>
    <source>
        <strain evidence="3">CBS 122681</strain>
    </source>
</reference>
<feature type="coiled-coil region" evidence="1">
    <location>
        <begin position="231"/>
        <end position="260"/>
    </location>
</feature>
<evidence type="ECO:0000256" key="1">
    <source>
        <dbReference type="SAM" id="Coils"/>
    </source>
</evidence>
<keyword evidence="4" id="KW-1185">Reference proteome</keyword>
<dbReference type="AlphaFoldDB" id="A0A6A6TSB7"/>
<dbReference type="OrthoDB" id="5415512at2759"/>
<feature type="region of interest" description="Disordered" evidence="2">
    <location>
        <begin position="327"/>
        <end position="392"/>
    </location>
</feature>